<organism evidence="1 2">
    <name type="scientific">Colocasia esculenta</name>
    <name type="common">Wild taro</name>
    <name type="synonym">Arum esculentum</name>
    <dbReference type="NCBI Taxonomy" id="4460"/>
    <lineage>
        <taxon>Eukaryota</taxon>
        <taxon>Viridiplantae</taxon>
        <taxon>Streptophyta</taxon>
        <taxon>Embryophyta</taxon>
        <taxon>Tracheophyta</taxon>
        <taxon>Spermatophyta</taxon>
        <taxon>Magnoliopsida</taxon>
        <taxon>Liliopsida</taxon>
        <taxon>Araceae</taxon>
        <taxon>Aroideae</taxon>
        <taxon>Colocasieae</taxon>
        <taxon>Colocasia</taxon>
    </lineage>
</organism>
<name>A0A843WY18_COLES</name>
<evidence type="ECO:0000313" key="1">
    <source>
        <dbReference type="EMBL" id="MQM09365.1"/>
    </source>
</evidence>
<dbReference type="Proteomes" id="UP000652761">
    <property type="component" value="Unassembled WGS sequence"/>
</dbReference>
<proteinExistence type="predicted"/>
<dbReference type="AlphaFoldDB" id="A0A843WY18"/>
<keyword evidence="2" id="KW-1185">Reference proteome</keyword>
<reference evidence="1" key="1">
    <citation type="submission" date="2017-07" db="EMBL/GenBank/DDBJ databases">
        <title>Taro Niue Genome Assembly and Annotation.</title>
        <authorList>
            <person name="Atibalentja N."/>
            <person name="Keating K."/>
            <person name="Fields C.J."/>
        </authorList>
    </citation>
    <scope>NUCLEOTIDE SEQUENCE</scope>
    <source>
        <strain evidence="1">Niue_2</strain>
        <tissue evidence="1">Leaf</tissue>
    </source>
</reference>
<sequence length="199" mass="22368">MLLLLQKQHQEQQQHQKREYHLGHVKAEVLSPILSECERLTSSEWSQFYPLSAQQLSALNEAQAREGKPDISPATFLDMNSINLVDDPFKVWEERYKVYVALHHALRAKHNHYPVTMDQFLSWCFPFGCEGRPGGIQGVVPFECKGRPAELGVVASLGGLNTQTRLWSFFSLPAEEEKVGVPPSTAARGYIVGTIIVPP</sequence>
<dbReference type="EMBL" id="NMUH01004356">
    <property type="protein sequence ID" value="MQM09365.1"/>
    <property type="molecule type" value="Genomic_DNA"/>
</dbReference>
<gene>
    <name evidence="1" type="ORF">Taro_042232</name>
</gene>
<comment type="caution">
    <text evidence="1">The sequence shown here is derived from an EMBL/GenBank/DDBJ whole genome shotgun (WGS) entry which is preliminary data.</text>
</comment>
<protein>
    <submittedName>
        <fullName evidence="1">Uncharacterized protein</fullName>
    </submittedName>
</protein>
<evidence type="ECO:0000313" key="2">
    <source>
        <dbReference type="Proteomes" id="UP000652761"/>
    </source>
</evidence>
<accession>A0A843WY18</accession>